<sequence length="140" mass="15696">MTLLAELESAARPATEPEPTMTGPLAMLFGVARPISRPACAPVRTHRMRINPAKLPDLPPASNAHPAVIRTREQRQEIVRLMAESGQAMRRSDIADATGWMEEMVGERLTELRKLGVLRMERIGRTALWELVEDTEEDEE</sequence>
<proteinExistence type="predicted"/>
<evidence type="ECO:0000313" key="2">
    <source>
        <dbReference type="EMBL" id="WRL48250.1"/>
    </source>
</evidence>
<dbReference type="EMBL" id="CP141259">
    <property type="protein sequence ID" value="WRL48320.1"/>
    <property type="molecule type" value="Genomic_DNA"/>
</dbReference>
<dbReference type="InterPro" id="IPR036388">
    <property type="entry name" value="WH-like_DNA-bd_sf"/>
</dbReference>
<reference evidence="3 4" key="1">
    <citation type="submission" date="2023-12" db="EMBL/GenBank/DDBJ databases">
        <title>A. evansii MAY27, complete genome.</title>
        <authorList>
            <person name="Wang Y."/>
        </authorList>
    </citation>
    <scope>NUCLEOTIDE SEQUENCE [LARGE SCALE GENOMIC DNA]</scope>
    <source>
        <strain evidence="3 4">MAY27</strain>
    </source>
</reference>
<dbReference type="InterPro" id="IPR036390">
    <property type="entry name" value="WH_DNA-bd_sf"/>
</dbReference>
<dbReference type="Proteomes" id="UP001626593">
    <property type="component" value="Chromosome"/>
</dbReference>
<keyword evidence="4" id="KW-1185">Reference proteome</keyword>
<dbReference type="SUPFAM" id="SSF46785">
    <property type="entry name" value="Winged helix' DNA-binding domain"/>
    <property type="match status" value="1"/>
</dbReference>
<evidence type="ECO:0000256" key="1">
    <source>
        <dbReference type="SAM" id="MobiDB-lite"/>
    </source>
</evidence>
<protein>
    <submittedName>
        <fullName evidence="3">Uncharacterized protein</fullName>
    </submittedName>
</protein>
<dbReference type="RefSeq" id="WP_407280567.1">
    <property type="nucleotide sequence ID" value="NZ_CP141259.1"/>
</dbReference>
<evidence type="ECO:0000313" key="4">
    <source>
        <dbReference type="Proteomes" id="UP001626593"/>
    </source>
</evidence>
<feature type="region of interest" description="Disordered" evidence="1">
    <location>
        <begin position="1"/>
        <end position="22"/>
    </location>
</feature>
<gene>
    <name evidence="2" type="ORF">U5817_09455</name>
    <name evidence="3" type="ORF">U5817_09805</name>
</gene>
<accession>A0ABZ1ASC0</accession>
<dbReference type="EMBL" id="CP141259">
    <property type="protein sequence ID" value="WRL48250.1"/>
    <property type="molecule type" value="Genomic_DNA"/>
</dbReference>
<name>A0ABZ1ASC0_AROEV</name>
<dbReference type="Gene3D" id="1.10.10.10">
    <property type="entry name" value="Winged helix-like DNA-binding domain superfamily/Winged helix DNA-binding domain"/>
    <property type="match status" value="1"/>
</dbReference>
<organism evidence="3 4">
    <name type="scientific">Aromatoleum evansii</name>
    <name type="common">Azoarcus evansii</name>
    <dbReference type="NCBI Taxonomy" id="59406"/>
    <lineage>
        <taxon>Bacteria</taxon>
        <taxon>Pseudomonadati</taxon>
        <taxon>Pseudomonadota</taxon>
        <taxon>Betaproteobacteria</taxon>
        <taxon>Rhodocyclales</taxon>
        <taxon>Rhodocyclaceae</taxon>
        <taxon>Aromatoleum</taxon>
    </lineage>
</organism>
<evidence type="ECO:0000313" key="3">
    <source>
        <dbReference type="EMBL" id="WRL48320.1"/>
    </source>
</evidence>